<reference evidence="2 3" key="1">
    <citation type="submission" date="2014-05" db="EMBL/GenBank/DDBJ databases">
        <authorList>
            <person name="Sibley D."/>
            <person name="Venepally P."/>
            <person name="Karamycheva S."/>
            <person name="Hadjithomas M."/>
            <person name="Khan A."/>
            <person name="Brunk B."/>
            <person name="Roos D."/>
            <person name="Caler E."/>
            <person name="Lorenzi H."/>
        </authorList>
    </citation>
    <scope>NUCLEOTIDE SEQUENCE [LARGE SCALE GENOMIC DNA]</scope>
    <source>
        <strain evidence="2 3">RUB</strain>
    </source>
</reference>
<feature type="non-terminal residue" evidence="2">
    <location>
        <position position="282"/>
    </location>
</feature>
<dbReference type="VEuPathDB" id="ToxoDB:TGRUB_433380"/>
<feature type="region of interest" description="Disordered" evidence="1">
    <location>
        <begin position="229"/>
        <end position="282"/>
    </location>
</feature>
<accession>A0A086LLQ0</accession>
<evidence type="ECO:0000313" key="2">
    <source>
        <dbReference type="EMBL" id="KFG57568.1"/>
    </source>
</evidence>
<gene>
    <name evidence="2" type="ORF">TGRUB_433380</name>
</gene>
<feature type="compositionally biased region" description="Basic and acidic residues" evidence="1">
    <location>
        <begin position="141"/>
        <end position="158"/>
    </location>
</feature>
<sequence length="282" mass="30317">MDSPPPVSVSCAEPRTSSHEDLRATETTLACFPPSAPEHFSLPAKTHTLAHAVASWESFLELFPRHARVDLLRKQPKSPAPLRPLTRLLHSLPVHTHQALWLSVVRLVKTITKANSSPAALGVSADLPSPKAVSLESEAETSSKHARADDFNSAKDGKPQSPASVFSCEEANASPEAVLLNRFAALTLFLGTFLDQRVAVGQQRRRRLHAAEQKAAAMLNSQGNGDICGRVSSFPEQDDTDGKDTTAAVSEASLPFRPSVQSRPQEDRLLGHTAAGCTYAPP</sequence>
<name>A0A086LLQ0_TOXGO</name>
<comment type="caution">
    <text evidence="2">The sequence shown here is derived from an EMBL/GenBank/DDBJ whole genome shotgun (WGS) entry which is preliminary data.</text>
</comment>
<proteinExistence type="predicted"/>
<protein>
    <submittedName>
        <fullName evidence="2">HEAT repeat protein</fullName>
    </submittedName>
</protein>
<organism evidence="2 3">
    <name type="scientific">Toxoplasma gondii RUB</name>
    <dbReference type="NCBI Taxonomy" id="935652"/>
    <lineage>
        <taxon>Eukaryota</taxon>
        <taxon>Sar</taxon>
        <taxon>Alveolata</taxon>
        <taxon>Apicomplexa</taxon>
        <taxon>Conoidasida</taxon>
        <taxon>Coccidia</taxon>
        <taxon>Eucoccidiorida</taxon>
        <taxon>Eimeriorina</taxon>
        <taxon>Sarcocystidae</taxon>
        <taxon>Toxoplasma</taxon>
    </lineage>
</organism>
<feature type="region of interest" description="Disordered" evidence="1">
    <location>
        <begin position="1"/>
        <end position="22"/>
    </location>
</feature>
<evidence type="ECO:0000313" key="3">
    <source>
        <dbReference type="Proteomes" id="UP000028834"/>
    </source>
</evidence>
<dbReference type="Proteomes" id="UP000028834">
    <property type="component" value="Unassembled WGS sequence"/>
</dbReference>
<dbReference type="EMBL" id="AFYV02002801">
    <property type="protein sequence ID" value="KFG57568.1"/>
    <property type="molecule type" value="Genomic_DNA"/>
</dbReference>
<evidence type="ECO:0000256" key="1">
    <source>
        <dbReference type="SAM" id="MobiDB-lite"/>
    </source>
</evidence>
<dbReference type="AlphaFoldDB" id="A0A086LLQ0"/>
<feature type="region of interest" description="Disordered" evidence="1">
    <location>
        <begin position="132"/>
        <end position="167"/>
    </location>
</feature>